<evidence type="ECO:0000313" key="3">
    <source>
        <dbReference type="WBParaSite" id="ACRNAN_scaffold886.g25674.t1"/>
    </source>
</evidence>
<reference evidence="3" key="1">
    <citation type="submission" date="2022-11" db="UniProtKB">
        <authorList>
            <consortium name="WormBaseParasite"/>
        </authorList>
    </citation>
    <scope>IDENTIFICATION</scope>
</reference>
<keyword evidence="2" id="KW-1185">Reference proteome</keyword>
<protein>
    <submittedName>
        <fullName evidence="3">Uncharacterized protein</fullName>
    </submittedName>
</protein>
<evidence type="ECO:0000256" key="1">
    <source>
        <dbReference type="SAM" id="MobiDB-lite"/>
    </source>
</evidence>
<feature type="region of interest" description="Disordered" evidence="1">
    <location>
        <begin position="80"/>
        <end position="102"/>
    </location>
</feature>
<dbReference type="PROSITE" id="PS51367">
    <property type="entry name" value="THAUMATIN_2"/>
    <property type="match status" value="1"/>
</dbReference>
<proteinExistence type="predicted"/>
<dbReference type="AlphaFoldDB" id="A0A914EJI8"/>
<dbReference type="InterPro" id="IPR001938">
    <property type="entry name" value="Thaumatin"/>
</dbReference>
<dbReference type="InterPro" id="IPR037176">
    <property type="entry name" value="Osmotin/thaumatin-like_sf"/>
</dbReference>
<accession>A0A914EJI8</accession>
<dbReference type="Proteomes" id="UP000887540">
    <property type="component" value="Unplaced"/>
</dbReference>
<dbReference type="PANTHER" id="PTHR31013:SF2">
    <property type="entry name" value="THAUMATIN-LIKE PROTEIN"/>
    <property type="match status" value="1"/>
</dbReference>
<dbReference type="SUPFAM" id="SSF49870">
    <property type="entry name" value="Osmotin, thaumatin-like protein"/>
    <property type="match status" value="1"/>
</dbReference>
<sequence length="102" mass="11125">MWSALPMVNLHRGYGSNGMNFKNGWGGKTLAEFSFNSWNGLDFYDLSVIVGYDTPMQITTSTGGPTVTCTHAECPDAYQYPSDDKKTHGTPTGGTFDVNFCP</sequence>
<evidence type="ECO:0000313" key="2">
    <source>
        <dbReference type="Proteomes" id="UP000887540"/>
    </source>
</evidence>
<dbReference type="PANTHER" id="PTHR31013">
    <property type="entry name" value="THAUMATIN FAMILY PROTEIN-RELATED"/>
    <property type="match status" value="1"/>
</dbReference>
<organism evidence="2 3">
    <name type="scientific">Acrobeloides nanus</name>
    <dbReference type="NCBI Taxonomy" id="290746"/>
    <lineage>
        <taxon>Eukaryota</taxon>
        <taxon>Metazoa</taxon>
        <taxon>Ecdysozoa</taxon>
        <taxon>Nematoda</taxon>
        <taxon>Chromadorea</taxon>
        <taxon>Rhabditida</taxon>
        <taxon>Tylenchina</taxon>
        <taxon>Cephalobomorpha</taxon>
        <taxon>Cephaloboidea</taxon>
        <taxon>Cephalobidae</taxon>
        <taxon>Acrobeloides</taxon>
    </lineage>
</organism>
<dbReference type="SMART" id="SM00205">
    <property type="entry name" value="THN"/>
    <property type="match status" value="1"/>
</dbReference>
<name>A0A914EJI8_9BILA</name>
<dbReference type="WBParaSite" id="ACRNAN_scaffold886.g25674.t1">
    <property type="protein sequence ID" value="ACRNAN_scaffold886.g25674.t1"/>
    <property type="gene ID" value="ACRNAN_scaffold886.g25674"/>
</dbReference>
<dbReference type="Gene3D" id="2.60.110.10">
    <property type="entry name" value="Thaumatin"/>
    <property type="match status" value="2"/>
</dbReference>